<dbReference type="AlphaFoldDB" id="A0A1M4VHJ7"/>
<reference evidence="6" key="1">
    <citation type="submission" date="2016-11" db="EMBL/GenBank/DDBJ databases">
        <authorList>
            <person name="Varghese N."/>
            <person name="Submissions S."/>
        </authorList>
    </citation>
    <scope>NUCLEOTIDE SEQUENCE [LARGE SCALE GENOMIC DNA]</scope>
    <source>
        <strain evidence="6">DSM 19514</strain>
    </source>
</reference>
<evidence type="ECO:0000313" key="6">
    <source>
        <dbReference type="Proteomes" id="UP000184295"/>
    </source>
</evidence>
<dbReference type="SUPFAM" id="SSF55469">
    <property type="entry name" value="FMN-dependent nitroreductase-like"/>
    <property type="match status" value="1"/>
</dbReference>
<keyword evidence="3" id="KW-0560">Oxidoreductase</keyword>
<dbReference type="STRING" id="1121881.SAMN02745225_01329"/>
<proteinExistence type="predicted"/>
<dbReference type="Pfam" id="PF00881">
    <property type="entry name" value="Nitroreductase"/>
    <property type="match status" value="1"/>
</dbReference>
<keyword evidence="2" id="KW-0288">FMN</keyword>
<dbReference type="InterPro" id="IPR029479">
    <property type="entry name" value="Nitroreductase"/>
</dbReference>
<evidence type="ECO:0000259" key="4">
    <source>
        <dbReference type="Pfam" id="PF00881"/>
    </source>
</evidence>
<dbReference type="RefSeq" id="WP_072790264.1">
    <property type="nucleotide sequence ID" value="NZ_FQUL01000016.1"/>
</dbReference>
<dbReference type="EMBL" id="FQUL01000016">
    <property type="protein sequence ID" value="SHE68418.1"/>
    <property type="molecule type" value="Genomic_DNA"/>
</dbReference>
<dbReference type="Gene3D" id="3.40.109.10">
    <property type="entry name" value="NADH Oxidase"/>
    <property type="match status" value="1"/>
</dbReference>
<organism evidence="5 6">
    <name type="scientific">Ferrithrix thermotolerans DSM 19514</name>
    <dbReference type="NCBI Taxonomy" id="1121881"/>
    <lineage>
        <taxon>Bacteria</taxon>
        <taxon>Bacillati</taxon>
        <taxon>Actinomycetota</taxon>
        <taxon>Acidimicrobiia</taxon>
        <taxon>Acidimicrobiales</taxon>
        <taxon>Acidimicrobiaceae</taxon>
        <taxon>Ferrithrix</taxon>
    </lineage>
</organism>
<dbReference type="PANTHER" id="PTHR23026:SF90">
    <property type="entry name" value="IODOTYROSINE DEIODINASE 1"/>
    <property type="match status" value="1"/>
</dbReference>
<evidence type="ECO:0000256" key="1">
    <source>
        <dbReference type="ARBA" id="ARBA00022630"/>
    </source>
</evidence>
<dbReference type="CDD" id="cd02062">
    <property type="entry name" value="Nitro_FMN_reductase"/>
    <property type="match status" value="1"/>
</dbReference>
<dbReference type="Proteomes" id="UP000184295">
    <property type="component" value="Unassembled WGS sequence"/>
</dbReference>
<protein>
    <submittedName>
        <fullName evidence="5">Nitroreductase</fullName>
    </submittedName>
</protein>
<dbReference type="PANTHER" id="PTHR23026">
    <property type="entry name" value="NADPH NITROREDUCTASE"/>
    <property type="match status" value="1"/>
</dbReference>
<gene>
    <name evidence="5" type="ORF">SAMN02745225_01329</name>
</gene>
<name>A0A1M4VHJ7_9ACTN</name>
<evidence type="ECO:0000313" key="5">
    <source>
        <dbReference type="EMBL" id="SHE68418.1"/>
    </source>
</evidence>
<keyword evidence="1" id="KW-0285">Flavoprotein</keyword>
<dbReference type="InterPro" id="IPR000415">
    <property type="entry name" value="Nitroreductase-like"/>
</dbReference>
<dbReference type="GO" id="GO:0016491">
    <property type="term" value="F:oxidoreductase activity"/>
    <property type="evidence" value="ECO:0007669"/>
    <property type="project" value="UniProtKB-KW"/>
</dbReference>
<sequence>MELQEVLTTNAAYRAFTDEAIPREAIYEILNMARFSPSGGNRQAWHVILVEDEEIRLQLQSLYQESWREYFAHVRQNLVPFAPLSNRKWDGPAIDLDEAAKTPAPSEFSDNLASVPVLMCIFVDLTQLAVIDNGLGRQSIVGGASIYPFAENILLAARSLGYGGVMTTVLCRRENEVMNLLSVPKPFALAGVIALGRPKKILRRLRRRPVEHFTTIDRFNGIALSR</sequence>
<dbReference type="InterPro" id="IPR050627">
    <property type="entry name" value="Nitroreductase/BluB"/>
</dbReference>
<accession>A0A1M4VHJ7</accession>
<evidence type="ECO:0000256" key="2">
    <source>
        <dbReference type="ARBA" id="ARBA00022643"/>
    </source>
</evidence>
<evidence type="ECO:0000256" key="3">
    <source>
        <dbReference type="ARBA" id="ARBA00023002"/>
    </source>
</evidence>
<feature type="domain" description="Nitroreductase" evidence="4">
    <location>
        <begin position="13"/>
        <end position="197"/>
    </location>
</feature>
<dbReference type="OrthoDB" id="3774920at2"/>
<keyword evidence="6" id="KW-1185">Reference proteome</keyword>